<organism evidence="2 3">
    <name type="scientific">Dethiosulfatarculus sandiegensis</name>
    <dbReference type="NCBI Taxonomy" id="1429043"/>
    <lineage>
        <taxon>Bacteria</taxon>
        <taxon>Pseudomonadati</taxon>
        <taxon>Thermodesulfobacteriota</taxon>
        <taxon>Desulfarculia</taxon>
        <taxon>Desulfarculales</taxon>
        <taxon>Desulfarculaceae</taxon>
        <taxon>Dethiosulfatarculus</taxon>
    </lineage>
</organism>
<comment type="caution">
    <text evidence="2">The sequence shown here is derived from an EMBL/GenBank/DDBJ whole genome shotgun (WGS) entry which is preliminary data.</text>
</comment>
<dbReference type="STRING" id="1429043.X474_14485"/>
<keyword evidence="1" id="KW-1133">Transmembrane helix</keyword>
<keyword evidence="1" id="KW-0472">Membrane</keyword>
<reference evidence="2 3" key="1">
    <citation type="submission" date="2013-11" db="EMBL/GenBank/DDBJ databases">
        <title>Metagenomic analysis of a methanogenic consortium involved in long chain n-alkane degradation.</title>
        <authorList>
            <person name="Davidova I.A."/>
            <person name="Callaghan A.V."/>
            <person name="Wawrik B."/>
            <person name="Pruitt S."/>
            <person name="Marks C."/>
            <person name="Duncan K.E."/>
            <person name="Suflita J.M."/>
        </authorList>
    </citation>
    <scope>NUCLEOTIDE SEQUENCE [LARGE SCALE GENOMIC DNA]</scope>
    <source>
        <strain evidence="2 3">SPR</strain>
    </source>
</reference>
<gene>
    <name evidence="2" type="ORF">X474_14485</name>
</gene>
<dbReference type="Proteomes" id="UP000032233">
    <property type="component" value="Unassembled WGS sequence"/>
</dbReference>
<name>A0A0D2JV52_9BACT</name>
<dbReference type="EMBL" id="AZAC01000016">
    <property type="protein sequence ID" value="KIX13435.1"/>
    <property type="molecule type" value="Genomic_DNA"/>
</dbReference>
<evidence type="ECO:0000313" key="3">
    <source>
        <dbReference type="Proteomes" id="UP000032233"/>
    </source>
</evidence>
<feature type="transmembrane region" description="Helical" evidence="1">
    <location>
        <begin position="26"/>
        <end position="45"/>
    </location>
</feature>
<accession>A0A0D2JV52</accession>
<dbReference type="InParanoid" id="A0A0D2JV52"/>
<protein>
    <recommendedName>
        <fullName evidence="4">Solute-binding protein family 3/N-terminal domain-containing protein</fullName>
    </recommendedName>
</protein>
<proteinExistence type="predicted"/>
<dbReference type="AlphaFoldDB" id="A0A0D2JV52"/>
<keyword evidence="3" id="KW-1185">Reference proteome</keyword>
<evidence type="ECO:0008006" key="4">
    <source>
        <dbReference type="Google" id="ProtNLM"/>
    </source>
</evidence>
<evidence type="ECO:0000313" key="2">
    <source>
        <dbReference type="EMBL" id="KIX13435.1"/>
    </source>
</evidence>
<dbReference type="RefSeq" id="WP_044349465.1">
    <property type="nucleotide sequence ID" value="NZ_AZAC01000016.1"/>
</dbReference>
<keyword evidence="1" id="KW-0812">Transmembrane</keyword>
<sequence length="173" mass="19632">MGVKKQITPLICWGKLELFSSLAKRGIGRFILYMTLVIIAILAGWPDASLARIDKVVKVSVYDNPPLIKFGENVPIQGIFPDLLEDIAISRSWRLHFVKGSWSQSLELVLVGCGAFDLTSRELMQRTLKKRMTQDLQKKLNAFASTKARWIYWLPSPIPSPGPRPWLLAKRRS</sequence>
<evidence type="ECO:0000256" key="1">
    <source>
        <dbReference type="SAM" id="Phobius"/>
    </source>
</evidence>